<accession>A0A315Y159</accession>
<dbReference type="InterPro" id="IPR046461">
    <property type="entry name" value="TerL_ATPase"/>
</dbReference>
<dbReference type="PANTHER" id="PTHR41287:SF1">
    <property type="entry name" value="PROTEIN YMFN"/>
    <property type="match status" value="1"/>
</dbReference>
<evidence type="ECO:0000313" key="3">
    <source>
        <dbReference type="EMBL" id="PWJ14001.1"/>
    </source>
</evidence>
<gene>
    <name evidence="3" type="ORF">IE37_00933</name>
</gene>
<reference evidence="3 4" key="1">
    <citation type="submission" date="2018-05" db="EMBL/GenBank/DDBJ databases">
        <title>The Hungate 1000. A catalogue of reference genomes from the rumen microbiome.</title>
        <authorList>
            <person name="Kelly W."/>
        </authorList>
    </citation>
    <scope>NUCLEOTIDE SEQUENCE [LARGE SCALE GENOMIC DNA]</scope>
    <source>
        <strain evidence="3 4">SAb67</strain>
    </source>
</reference>
<dbReference type="Pfam" id="PF03354">
    <property type="entry name" value="TerL_ATPase"/>
    <property type="match status" value="1"/>
</dbReference>
<dbReference type="OrthoDB" id="9760250at2"/>
<dbReference type="RefSeq" id="WP_109725787.1">
    <property type="nucleotide sequence ID" value="NZ_QGDI01000003.1"/>
</dbReference>
<feature type="domain" description="Terminase large subunit-like ATPase" evidence="1">
    <location>
        <begin position="82"/>
        <end position="253"/>
    </location>
</feature>
<dbReference type="Gene3D" id="3.40.50.300">
    <property type="entry name" value="P-loop containing nucleotide triphosphate hydrolases"/>
    <property type="match status" value="1"/>
</dbReference>
<sequence length="576" mass="66182">MTIRQELERYAAECIDGRRVSCRKHRWACQRFLADIEKLDTDSNYPYYWDEEQARAIVKWFHYLRHSKGVLAGKSIELITPQRFTLCQLYGWRRKSDDLRRFTKYFKEVARKNAKSQELGGVALYEMSCGSTRNGEHYEGYCAGTKREQSKIIVDECKLMLKRSPLARKFNCTANRVVHRKTGSFIVALSKQDGQNGDGTNPAFLILDEYHQHATTEFYDLGLGSNTKEPLLLIITTAGKDLNCPCYQQEYMYCSDVLDPDKPDIVNDEYLIDIFEADTDIELSDETYDKLVEMANPVRASYAAGRKLMHDDYVIAKEVPEKLISFLTKVLNVWVQARNNGYMDMAKWNRCKVSELPVDIRGLPVYVGFDMSAKIDLTSVSFIIPYKDADGIVKYILFSHSFIPNREKLMERCRVDKMPYDAWERNGWLTVTNTEIVDQNAVMNYVRGFCSSQGLVIQSLCFDPANASKLMLELSDEGYDVVEVYQSHKSLNESTAGFREQVYSQNVVFINNPLLNYAIGNAVVRKNNGLIKIDKDATKRRVDPVDATLCAFKLALYHVFVTAPVDVDKWLESESW</sequence>
<dbReference type="AlphaFoldDB" id="A0A315Y159"/>
<comment type="caution">
    <text evidence="3">The sequence shown here is derived from an EMBL/GenBank/DDBJ whole genome shotgun (WGS) entry which is preliminary data.</text>
</comment>
<proteinExistence type="predicted"/>
<evidence type="ECO:0000259" key="1">
    <source>
        <dbReference type="Pfam" id="PF03354"/>
    </source>
</evidence>
<evidence type="ECO:0000313" key="4">
    <source>
        <dbReference type="Proteomes" id="UP000245720"/>
    </source>
</evidence>
<dbReference type="InterPro" id="IPR005021">
    <property type="entry name" value="Terminase_largesu-like"/>
</dbReference>
<dbReference type="PANTHER" id="PTHR41287">
    <property type="match status" value="1"/>
</dbReference>
<protein>
    <submittedName>
        <fullName evidence="3">Phage terminase large subunit-like protein</fullName>
    </submittedName>
</protein>
<dbReference type="InterPro" id="IPR027417">
    <property type="entry name" value="P-loop_NTPase"/>
</dbReference>
<dbReference type="Proteomes" id="UP000245720">
    <property type="component" value="Unassembled WGS sequence"/>
</dbReference>
<dbReference type="Pfam" id="PF20441">
    <property type="entry name" value="TerL_nuclease"/>
    <property type="match status" value="1"/>
</dbReference>
<evidence type="ECO:0000259" key="2">
    <source>
        <dbReference type="Pfam" id="PF20441"/>
    </source>
</evidence>
<dbReference type="GO" id="GO:0004519">
    <property type="term" value="F:endonuclease activity"/>
    <property type="evidence" value="ECO:0007669"/>
    <property type="project" value="InterPro"/>
</dbReference>
<name>A0A315Y159_RUMFL</name>
<dbReference type="InterPro" id="IPR046462">
    <property type="entry name" value="TerL_nuclease"/>
</dbReference>
<feature type="domain" description="Terminase large subunit-like endonuclease" evidence="2">
    <location>
        <begin position="267"/>
        <end position="556"/>
    </location>
</feature>
<organism evidence="3 4">
    <name type="scientific">Ruminococcus flavefaciens</name>
    <dbReference type="NCBI Taxonomy" id="1265"/>
    <lineage>
        <taxon>Bacteria</taxon>
        <taxon>Bacillati</taxon>
        <taxon>Bacillota</taxon>
        <taxon>Clostridia</taxon>
        <taxon>Eubacteriales</taxon>
        <taxon>Oscillospiraceae</taxon>
        <taxon>Ruminococcus</taxon>
    </lineage>
</organism>
<dbReference type="EMBL" id="QGDI01000003">
    <property type="protein sequence ID" value="PWJ14001.1"/>
    <property type="molecule type" value="Genomic_DNA"/>
</dbReference>